<feature type="compositionally biased region" description="Low complexity" evidence="1">
    <location>
        <begin position="214"/>
        <end position="225"/>
    </location>
</feature>
<accession>A0A1Y2LNE3</accession>
<evidence type="ECO:0008006" key="4">
    <source>
        <dbReference type="Google" id="ProtNLM"/>
    </source>
</evidence>
<dbReference type="PANTHER" id="PTHR38166">
    <property type="entry name" value="C2H2-TYPE DOMAIN-CONTAINING PROTEIN-RELATED"/>
    <property type="match status" value="1"/>
</dbReference>
<evidence type="ECO:0000313" key="2">
    <source>
        <dbReference type="EMBL" id="OSS45483.1"/>
    </source>
</evidence>
<dbReference type="AlphaFoldDB" id="A0A1Y2LNE3"/>
<evidence type="ECO:0000313" key="3">
    <source>
        <dbReference type="Proteomes" id="UP000193240"/>
    </source>
</evidence>
<dbReference type="STRING" id="105696.A0A1Y2LNE3"/>
<dbReference type="PANTHER" id="PTHR38166:SF1">
    <property type="entry name" value="C2H2-TYPE DOMAIN-CONTAINING PROTEIN"/>
    <property type="match status" value="1"/>
</dbReference>
<evidence type="ECO:0000256" key="1">
    <source>
        <dbReference type="SAM" id="MobiDB-lite"/>
    </source>
</evidence>
<dbReference type="EMBL" id="KZ107854">
    <property type="protein sequence ID" value="OSS45483.1"/>
    <property type="molecule type" value="Genomic_DNA"/>
</dbReference>
<reference evidence="2 3" key="1">
    <citation type="journal article" date="2017" name="Genome Announc.">
        <title>Genome sequence of the saprophytic ascomycete Epicoccum nigrum ICMP 19927 strain isolated from New Zealand.</title>
        <authorList>
            <person name="Fokin M."/>
            <person name="Fleetwood D."/>
            <person name="Weir B.S."/>
            <person name="Villas-Boas S.G."/>
        </authorList>
    </citation>
    <scope>NUCLEOTIDE SEQUENCE [LARGE SCALE GENOMIC DNA]</scope>
    <source>
        <strain evidence="2 3">ICMP 19927</strain>
    </source>
</reference>
<keyword evidence="3" id="KW-1185">Reference proteome</keyword>
<feature type="region of interest" description="Disordered" evidence="1">
    <location>
        <begin position="474"/>
        <end position="529"/>
    </location>
</feature>
<proteinExistence type="predicted"/>
<sequence length="673" mass="74517">MLILPSIQSPISSPFDLDSISHRTCAKVVTVESECRSVESPKSTESAVAERLELDDPKEKTQSSPRSPGNFTEEVEPNTFDLAQEEQTEQLGHVKKWVDSTCVIQSPLSGYSGEGMISSGSDFGIGYESSTAISESEEDRNDTDSESFVLTEYSVNSPDWDPTGAILVPMKLEYINRLLSSSSLVQRQWQSSVASDMAASNHSTGSHSDKRRASSPPSGNSSGSRPPKKTNRQSKNGDNGEGQGGDDDGRNPQNTSPNIAEDGQKNCLYLACPFVKRYPNRYHKCYSHTLKDVARVKYHLFRDKVHRLPIYCPTCSERFALEDLRDEHVRASNCTMKPQFKWEGITASQREKLNKRLPSTNSAADNWNAVYKILFPGDPLPDSPYIDTCLSRDLVAFREHALLTGPSIWNEILRARLPEHLRSSLEELQSFHRSFHSEAVTRLFETWGSSRSTTRSFQSQSSSTFLRQDTVHLVPPIPTVDGSSSPSGSDSALGRSVTNGSQSETGPSSASLNEVAPPAQTQQQQNITQRDPRIILVPQQPQTTPSVPPSIPQTPSFTHMQTMNFPPGAQYPFGSADFTGYEFPQNAYEPVQVPTFTTNPGGRQMFNPQYALGTIQLDPGIDQFRYQPPPANLPQGAFYQPHQMQIQPQHPYNINASNPHALNPMGPVWAPPK</sequence>
<feature type="compositionally biased region" description="Polar residues" evidence="1">
    <location>
        <begin position="496"/>
        <end position="512"/>
    </location>
</feature>
<feature type="region of interest" description="Disordered" evidence="1">
    <location>
        <begin position="195"/>
        <end position="260"/>
    </location>
</feature>
<organism evidence="2 3">
    <name type="scientific">Epicoccum nigrum</name>
    <name type="common">Soil fungus</name>
    <name type="synonym">Epicoccum purpurascens</name>
    <dbReference type="NCBI Taxonomy" id="105696"/>
    <lineage>
        <taxon>Eukaryota</taxon>
        <taxon>Fungi</taxon>
        <taxon>Dikarya</taxon>
        <taxon>Ascomycota</taxon>
        <taxon>Pezizomycotina</taxon>
        <taxon>Dothideomycetes</taxon>
        <taxon>Pleosporomycetidae</taxon>
        <taxon>Pleosporales</taxon>
        <taxon>Pleosporineae</taxon>
        <taxon>Didymellaceae</taxon>
        <taxon>Epicoccum</taxon>
    </lineage>
</organism>
<protein>
    <recommendedName>
        <fullName evidence="4">C2H2-type domain-containing protein</fullName>
    </recommendedName>
</protein>
<feature type="compositionally biased region" description="Low complexity" evidence="1">
    <location>
        <begin position="520"/>
        <end position="529"/>
    </location>
</feature>
<feature type="compositionally biased region" description="Basic and acidic residues" evidence="1">
    <location>
        <begin position="48"/>
        <end position="61"/>
    </location>
</feature>
<feature type="region of interest" description="Disordered" evidence="1">
    <location>
        <begin position="36"/>
        <end position="74"/>
    </location>
</feature>
<dbReference type="Proteomes" id="UP000193240">
    <property type="component" value="Unassembled WGS sequence"/>
</dbReference>
<name>A0A1Y2LNE3_EPING</name>
<feature type="compositionally biased region" description="Low complexity" evidence="1">
    <location>
        <begin position="481"/>
        <end position="491"/>
    </location>
</feature>
<dbReference type="InParanoid" id="A0A1Y2LNE3"/>
<gene>
    <name evidence="2" type="ORF">B5807_10132</name>
</gene>